<reference evidence="1 2" key="1">
    <citation type="submission" date="2020-07" db="EMBL/GenBank/DDBJ databases">
        <title>Comparative genomics of pyrophilous fungi reveals a link between fire events and developmental genes.</title>
        <authorList>
            <consortium name="DOE Joint Genome Institute"/>
            <person name="Steindorff A.S."/>
            <person name="Carver A."/>
            <person name="Calhoun S."/>
            <person name="Stillman K."/>
            <person name="Liu H."/>
            <person name="Lipzen A."/>
            <person name="Pangilinan J."/>
            <person name="Labutti K."/>
            <person name="Bruns T.D."/>
            <person name="Grigoriev I.V."/>
        </authorList>
    </citation>
    <scope>NUCLEOTIDE SEQUENCE [LARGE SCALE GENOMIC DNA]</scope>
    <source>
        <strain evidence="1 2">CBS 144469</strain>
    </source>
</reference>
<name>A0A8H6HRG3_9AGAR</name>
<dbReference type="EMBL" id="JACGCI010000051">
    <property type="protein sequence ID" value="KAF6751376.1"/>
    <property type="molecule type" value="Genomic_DNA"/>
</dbReference>
<dbReference type="Proteomes" id="UP000521943">
    <property type="component" value="Unassembled WGS sequence"/>
</dbReference>
<sequence>MLRRVRLDGEDLVWEGTLHRQRRTLVVAVVVGEATSLGVIAANIKTRPSLPTKTNSRHRRRCRGRRQDYMDMGFVF</sequence>
<comment type="caution">
    <text evidence="1">The sequence shown here is derived from an EMBL/GenBank/DDBJ whole genome shotgun (WGS) entry which is preliminary data.</text>
</comment>
<organism evidence="1 2">
    <name type="scientific">Ephemerocybe angulata</name>
    <dbReference type="NCBI Taxonomy" id="980116"/>
    <lineage>
        <taxon>Eukaryota</taxon>
        <taxon>Fungi</taxon>
        <taxon>Dikarya</taxon>
        <taxon>Basidiomycota</taxon>
        <taxon>Agaricomycotina</taxon>
        <taxon>Agaricomycetes</taxon>
        <taxon>Agaricomycetidae</taxon>
        <taxon>Agaricales</taxon>
        <taxon>Agaricineae</taxon>
        <taxon>Psathyrellaceae</taxon>
        <taxon>Ephemerocybe</taxon>
    </lineage>
</organism>
<keyword evidence="2" id="KW-1185">Reference proteome</keyword>
<accession>A0A8H6HRG3</accession>
<protein>
    <submittedName>
        <fullName evidence="1">Uncharacterized protein</fullName>
    </submittedName>
</protein>
<proteinExistence type="predicted"/>
<gene>
    <name evidence="1" type="ORF">DFP72DRAFT_1172421</name>
</gene>
<dbReference type="AlphaFoldDB" id="A0A8H6HRG3"/>
<evidence type="ECO:0000313" key="2">
    <source>
        <dbReference type="Proteomes" id="UP000521943"/>
    </source>
</evidence>
<evidence type="ECO:0000313" key="1">
    <source>
        <dbReference type="EMBL" id="KAF6751376.1"/>
    </source>
</evidence>